<comment type="caution">
    <text evidence="3">The sequence shown here is derived from an EMBL/GenBank/DDBJ whole genome shotgun (WGS) entry which is preliminary data.</text>
</comment>
<organism evidence="3 4">
    <name type="scientific">Geomesophilobacter sediminis</name>
    <dbReference type="NCBI Taxonomy" id="2798584"/>
    <lineage>
        <taxon>Bacteria</taxon>
        <taxon>Pseudomonadati</taxon>
        <taxon>Thermodesulfobacteriota</taxon>
        <taxon>Desulfuromonadia</taxon>
        <taxon>Geobacterales</taxon>
        <taxon>Geobacteraceae</taxon>
        <taxon>Geomesophilobacter</taxon>
    </lineage>
</organism>
<feature type="chain" id="PRO_5035256967" evidence="1">
    <location>
        <begin position="25"/>
        <end position="980"/>
    </location>
</feature>
<keyword evidence="4" id="KW-1185">Reference proteome</keyword>
<accession>A0A8J7JEL5</accession>
<dbReference type="SUPFAM" id="SSF56300">
    <property type="entry name" value="Metallo-dependent phosphatases"/>
    <property type="match status" value="1"/>
</dbReference>
<dbReference type="InterPro" id="IPR051918">
    <property type="entry name" value="STPP_CPPED1"/>
</dbReference>
<protein>
    <submittedName>
        <fullName evidence="3">Metallophosphoesterase</fullName>
    </submittedName>
</protein>
<dbReference type="Pfam" id="PF00149">
    <property type="entry name" value="Metallophos"/>
    <property type="match status" value="1"/>
</dbReference>
<dbReference type="Gene3D" id="3.60.21.10">
    <property type="match status" value="1"/>
</dbReference>
<reference evidence="3" key="1">
    <citation type="submission" date="2020-12" db="EMBL/GenBank/DDBJ databases">
        <title>Geomonas sp. Red875, isolated from river sediment.</title>
        <authorList>
            <person name="Xu Z."/>
            <person name="Zhang Z."/>
            <person name="Masuda Y."/>
            <person name="Itoh H."/>
            <person name="Senoo K."/>
        </authorList>
    </citation>
    <scope>NUCLEOTIDE SEQUENCE</scope>
    <source>
        <strain evidence="3">Red875</strain>
    </source>
</reference>
<proteinExistence type="predicted"/>
<dbReference type="EMBL" id="JAEMHM010000005">
    <property type="protein sequence ID" value="MBJ6724539.1"/>
    <property type="molecule type" value="Genomic_DNA"/>
</dbReference>
<feature type="signal peptide" evidence="1">
    <location>
        <begin position="1"/>
        <end position="24"/>
    </location>
</feature>
<dbReference type="GO" id="GO:0016787">
    <property type="term" value="F:hydrolase activity"/>
    <property type="evidence" value="ECO:0007669"/>
    <property type="project" value="InterPro"/>
</dbReference>
<dbReference type="Proteomes" id="UP000636888">
    <property type="component" value="Unassembled WGS sequence"/>
</dbReference>
<evidence type="ECO:0000256" key="1">
    <source>
        <dbReference type="SAM" id="SignalP"/>
    </source>
</evidence>
<sequence length="980" mass="104339">MKANRKLAAAVLAVAVLSAGSALAAEKWMLGDFHNHTTYTDGSWPMNDLTCSDATTGCIASTAVTDTTSLYKKGTGPSAFRNGLDFFTNSEHGGLRARDGFGNNWTTYSPNPALGDAAGGQMWRWQSLLKTSDLPGYTGPAYLGASDWLAGIRSAYPNKVVISGMEWNVPGHEHGSTGIASSNAKAIAEFEYRFDNADTDGTSTTTTATTMGWSGKAQNSAYNASAPDFSAVLGLNKLHNKTIDGVKWMQANYPATGYIIPAHVERAGCGVGGYSIAAFRDMNDNGPSVAFGFEGIPGHDKGPNRGEFGAGACGGGTYGGAGIYVAQVGGLWDNLLADGRRFFNFDNSDFHDDGTNAGIDFWPGEYEKTYTKVKTALPTSSTFTQEDVINGLRSGNSYSVHGDLINDLDYKVVFKTPFGNKSATMGETLPVKKGNRVTVQIRFRSPAASNCQPGVNASAGYVCQAPAVHHVQLIQGRINPTKAAKFLADGVTPNPAYNAIDPTVASVVATFDNDQNSANPKWTVDAQGYATMTYTADVQGDMFFRIRGTNLGYDVNVTRTVGSVSGTVYGTDAAGNPLKNTPGLNTADDAWNDLWFYSNPIFVNTTVPTQFVYTSDSHYGISRAATAPIANGAIAAQPVNKALVATINALPATALPCDGGVFACSTAVNSIDFVVNTGDIANRQETGIQSAATSWGQFYADYLQGLTVKDRNNVKAPLFLVPGNHDVSNAIGYYKAMSPAFDATSYVNIYNLMLGGSLTNADFIGATPNAATAAESYAAHRVYYSKEVGGVHFVFLGMWPDSAARTWMESDLAGVPANQPVVIFTHDQPDIETKHLMNPNGTHTINSTDKFENLVYGENGGYATAATSGGSSAPEQAALATWLKNHKNVVAYFHGNSNWNQFYTFAGPNNDVSLNVFRVDSPMKGEASATEPASSTNANYLSYQVVSVDPNATSMTVRQYFWNTKRWGAAKTVSLAPRTN</sequence>
<dbReference type="AlphaFoldDB" id="A0A8J7JEL5"/>
<keyword evidence="1" id="KW-0732">Signal</keyword>
<evidence type="ECO:0000313" key="3">
    <source>
        <dbReference type="EMBL" id="MBJ6724539.1"/>
    </source>
</evidence>
<evidence type="ECO:0000259" key="2">
    <source>
        <dbReference type="Pfam" id="PF00149"/>
    </source>
</evidence>
<dbReference type="PANTHER" id="PTHR43143">
    <property type="entry name" value="METALLOPHOSPHOESTERASE, CALCINEURIN SUPERFAMILY"/>
    <property type="match status" value="1"/>
</dbReference>
<gene>
    <name evidence="3" type="ORF">JFN93_07465</name>
</gene>
<evidence type="ECO:0000313" key="4">
    <source>
        <dbReference type="Proteomes" id="UP000636888"/>
    </source>
</evidence>
<dbReference type="RefSeq" id="WP_199383380.1">
    <property type="nucleotide sequence ID" value="NZ_JAEMHM010000005.1"/>
</dbReference>
<name>A0A8J7JEL5_9BACT</name>
<dbReference type="PANTHER" id="PTHR43143:SF1">
    <property type="entry name" value="SERINE_THREONINE-PROTEIN PHOSPHATASE CPPED1"/>
    <property type="match status" value="1"/>
</dbReference>
<dbReference type="InterPro" id="IPR004843">
    <property type="entry name" value="Calcineurin-like_PHP"/>
</dbReference>
<feature type="domain" description="Calcineurin-like phosphoesterase" evidence="2">
    <location>
        <begin position="669"/>
        <end position="830"/>
    </location>
</feature>
<dbReference type="InterPro" id="IPR029052">
    <property type="entry name" value="Metallo-depent_PP-like"/>
</dbReference>